<evidence type="ECO:0000259" key="9">
    <source>
        <dbReference type="SMART" id="SM00839"/>
    </source>
</evidence>
<name>A6TLH2_ALKMQ</name>
<dbReference type="eggNOG" id="COG0334">
    <property type="taxonomic scope" value="Bacteria"/>
</dbReference>
<evidence type="ECO:0000256" key="8">
    <source>
        <dbReference type="RuleBase" id="RU004417"/>
    </source>
</evidence>
<organism evidence="10 11">
    <name type="scientific">Alkaliphilus metalliredigens (strain QYMF)</name>
    <dbReference type="NCBI Taxonomy" id="293826"/>
    <lineage>
        <taxon>Bacteria</taxon>
        <taxon>Bacillati</taxon>
        <taxon>Bacillota</taxon>
        <taxon>Clostridia</taxon>
        <taxon>Peptostreptococcales</taxon>
        <taxon>Natronincolaceae</taxon>
        <taxon>Alkaliphilus</taxon>
    </lineage>
</organism>
<dbReference type="PANTHER" id="PTHR11606">
    <property type="entry name" value="GLUTAMATE DEHYDROGENASE"/>
    <property type="match status" value="1"/>
</dbReference>
<keyword evidence="6" id="KW-0547">Nucleotide-binding</keyword>
<dbReference type="PRINTS" id="PR00082">
    <property type="entry name" value="GLFDHDRGNASE"/>
</dbReference>
<dbReference type="PIRSF" id="PIRSF000185">
    <property type="entry name" value="Glu_DH"/>
    <property type="match status" value="1"/>
</dbReference>
<dbReference type="GO" id="GO:0004352">
    <property type="term" value="F:glutamate dehydrogenase (NAD+) activity"/>
    <property type="evidence" value="ECO:0007669"/>
    <property type="project" value="TreeGrafter"/>
</dbReference>
<dbReference type="HOGENOM" id="CLU_025763_1_2_9"/>
<evidence type="ECO:0000256" key="3">
    <source>
        <dbReference type="ARBA" id="ARBA00023002"/>
    </source>
</evidence>
<proteinExistence type="inferred from homology"/>
<dbReference type="InterPro" id="IPR036291">
    <property type="entry name" value="NAD(P)-bd_dom_sf"/>
</dbReference>
<accession>A6TLH2</accession>
<dbReference type="InterPro" id="IPR033524">
    <property type="entry name" value="Glu/Leu/Phe/Val_DH_AS"/>
</dbReference>
<keyword evidence="3 4" id="KW-0560">Oxidoreductase</keyword>
<dbReference type="OrthoDB" id="9803297at2"/>
<feature type="binding site" evidence="6">
    <location>
        <position position="71"/>
    </location>
    <ligand>
        <name>substrate</name>
    </ligand>
</feature>
<evidence type="ECO:0000256" key="5">
    <source>
        <dbReference type="PIRSR" id="PIRSR000185-1"/>
    </source>
</evidence>
<dbReference type="Gene3D" id="3.40.50.10860">
    <property type="entry name" value="Leucine Dehydrogenase, chain A, domain 1"/>
    <property type="match status" value="1"/>
</dbReference>
<evidence type="ECO:0000256" key="6">
    <source>
        <dbReference type="PIRSR" id="PIRSR000185-2"/>
    </source>
</evidence>
<feature type="binding site" evidence="6">
    <location>
        <position position="222"/>
    </location>
    <ligand>
        <name>NAD(+)</name>
        <dbReference type="ChEBI" id="CHEBI:57540"/>
    </ligand>
</feature>
<dbReference type="FunFam" id="3.40.50.10860:FF:000003">
    <property type="entry name" value="Glutamate dehydrogenase"/>
    <property type="match status" value="1"/>
</dbReference>
<comment type="similarity">
    <text evidence="1 4 8">Belongs to the Glu/Leu/Phe/Val dehydrogenases family.</text>
</comment>
<evidence type="ECO:0000256" key="2">
    <source>
        <dbReference type="ARBA" id="ARBA00012896"/>
    </source>
</evidence>
<dbReference type="Gene3D" id="3.40.50.720">
    <property type="entry name" value="NAD(P)-binding Rossmann-like Domain"/>
    <property type="match status" value="1"/>
</dbReference>
<dbReference type="InterPro" id="IPR006096">
    <property type="entry name" value="Glu/Leu/Phe/Val/Trp_DH_C"/>
</dbReference>
<dbReference type="PANTHER" id="PTHR11606:SF13">
    <property type="entry name" value="GLUTAMATE DEHYDROGENASE 1, MITOCHONDRIAL"/>
    <property type="match status" value="1"/>
</dbReference>
<evidence type="ECO:0000256" key="1">
    <source>
        <dbReference type="ARBA" id="ARBA00006382"/>
    </source>
</evidence>
<dbReference type="EMBL" id="CP000724">
    <property type="protein sequence ID" value="ABR47040.1"/>
    <property type="molecule type" value="Genomic_DNA"/>
</dbReference>
<dbReference type="KEGG" id="amt:Amet_0815"/>
<evidence type="ECO:0000256" key="7">
    <source>
        <dbReference type="PIRSR" id="PIRSR000185-3"/>
    </source>
</evidence>
<dbReference type="AlphaFoldDB" id="A6TLH2"/>
<dbReference type="InterPro" id="IPR014362">
    <property type="entry name" value="Glu_DH"/>
</dbReference>
<dbReference type="GO" id="GO:0000166">
    <property type="term" value="F:nucleotide binding"/>
    <property type="evidence" value="ECO:0007669"/>
    <property type="project" value="UniProtKB-KW"/>
</dbReference>
<evidence type="ECO:0000313" key="11">
    <source>
        <dbReference type="Proteomes" id="UP000001572"/>
    </source>
</evidence>
<feature type="binding site" evidence="6">
    <location>
        <position position="351"/>
    </location>
    <ligand>
        <name>substrate</name>
    </ligand>
</feature>
<dbReference type="SUPFAM" id="SSF51735">
    <property type="entry name" value="NAD(P)-binding Rossmann-fold domains"/>
    <property type="match status" value="1"/>
</dbReference>
<evidence type="ECO:0000256" key="4">
    <source>
        <dbReference type="PIRNR" id="PIRNR000185"/>
    </source>
</evidence>
<protein>
    <recommendedName>
        <fullName evidence="2 4">Glutamate dehydrogenase</fullName>
    </recommendedName>
</protein>
<dbReference type="Pfam" id="PF02812">
    <property type="entry name" value="ELFV_dehydrog_N"/>
    <property type="match status" value="1"/>
</dbReference>
<dbReference type="InterPro" id="IPR033922">
    <property type="entry name" value="NAD_bind_Glu_DH"/>
</dbReference>
<keyword evidence="11" id="KW-1185">Reference proteome</keyword>
<dbReference type="InterPro" id="IPR006097">
    <property type="entry name" value="Glu/Leu/Phe/Val/Trp_DH_dimer"/>
</dbReference>
<dbReference type="SUPFAM" id="SSF53223">
    <property type="entry name" value="Aminoacid dehydrogenase-like, N-terminal domain"/>
    <property type="match status" value="1"/>
</dbReference>
<gene>
    <name evidence="10" type="ordered locus">Amet_0815</name>
</gene>
<dbReference type="Pfam" id="PF00208">
    <property type="entry name" value="ELFV_dehydrog"/>
    <property type="match status" value="1"/>
</dbReference>
<dbReference type="Proteomes" id="UP000001572">
    <property type="component" value="Chromosome"/>
</dbReference>
<feature type="site" description="Important for catalysis" evidence="7">
    <location>
        <position position="147"/>
    </location>
</feature>
<feature type="domain" description="Glutamate/phenylalanine/leucine/valine/L-tryptophan dehydrogenase C-terminal" evidence="9">
    <location>
        <begin position="184"/>
        <end position="415"/>
    </location>
</feature>
<dbReference type="SMART" id="SM00839">
    <property type="entry name" value="ELFV_dehydrog"/>
    <property type="match status" value="1"/>
</dbReference>
<dbReference type="CDD" id="cd01076">
    <property type="entry name" value="NAD_bind_1_Glu_DH"/>
    <property type="match status" value="1"/>
</dbReference>
<feature type="binding site" evidence="6">
    <location>
        <position position="191"/>
    </location>
    <ligand>
        <name>NAD(+)</name>
        <dbReference type="ChEBI" id="CHEBI:57540"/>
    </ligand>
</feature>
<feature type="binding site" evidence="6">
    <location>
        <position position="95"/>
    </location>
    <ligand>
        <name>substrate</name>
    </ligand>
</feature>
<dbReference type="PROSITE" id="PS00074">
    <property type="entry name" value="GLFV_DEHYDROGENASE"/>
    <property type="match status" value="1"/>
</dbReference>
<keyword evidence="6" id="KW-0520">NAD</keyword>
<feature type="active site" description="Proton donor" evidence="5">
    <location>
        <position position="107"/>
    </location>
</feature>
<evidence type="ECO:0000313" key="10">
    <source>
        <dbReference type="EMBL" id="ABR47040.1"/>
    </source>
</evidence>
<dbReference type="RefSeq" id="WP_012062083.1">
    <property type="nucleotide sequence ID" value="NC_009633.1"/>
</dbReference>
<reference evidence="11" key="1">
    <citation type="journal article" date="2016" name="Genome Announc.">
        <title>Complete genome sequence of Alkaliphilus metalliredigens strain QYMF, an alkaliphilic and metal-reducing bacterium isolated from borax-contaminated leachate ponds.</title>
        <authorList>
            <person name="Hwang C."/>
            <person name="Copeland A."/>
            <person name="Lucas S."/>
            <person name="Lapidus A."/>
            <person name="Barry K."/>
            <person name="Detter J.C."/>
            <person name="Glavina Del Rio T."/>
            <person name="Hammon N."/>
            <person name="Israni S."/>
            <person name="Dalin E."/>
            <person name="Tice H."/>
            <person name="Pitluck S."/>
            <person name="Chertkov O."/>
            <person name="Brettin T."/>
            <person name="Bruce D."/>
            <person name="Han C."/>
            <person name="Schmutz J."/>
            <person name="Larimer F."/>
            <person name="Land M.L."/>
            <person name="Hauser L."/>
            <person name="Kyrpides N."/>
            <person name="Mikhailova N."/>
            <person name="Ye Q."/>
            <person name="Zhou J."/>
            <person name="Richardson P."/>
            <person name="Fields M.W."/>
        </authorList>
    </citation>
    <scope>NUCLEOTIDE SEQUENCE [LARGE SCALE GENOMIC DNA]</scope>
    <source>
        <strain evidence="11">QYMF</strain>
    </source>
</reference>
<dbReference type="GO" id="GO:0006538">
    <property type="term" value="P:L-glutamate catabolic process"/>
    <property type="evidence" value="ECO:0007669"/>
    <property type="project" value="TreeGrafter"/>
</dbReference>
<sequence length="417" mass="45761">MSEKTLNPFEIAQQQVKGACDKLGVEDAVYEILKNPMRVMEVAIPVKMDDGSLKSFVGYRSQHNDAVGPFKGGVRFHQDVNRDEVKALSTWMTFKCGVVGVPYGGGKGGITVDPRDLSQGELQRLSRGYARAIAPIIGEKVDIPAPDVGTNGQVMSWFIDEYQKTTGEFAPGVFTGKPVDFYGSLARNEATGFGVAIMARDAAKKIGLSLNGATVAIQGFGNVGSFAAIYMVGMGAKVTAISDHTACIFDENGLDIDALIEYVKGNKQVQGFPGAQKELHRDELFGMDVDILMPCALENQITLKNVNDIKAKIVSEGANGPTTPEADKIMYDKGIIVVPDILANAGGVTVSYFEWVQNLMRYSWSFEEVQEKQEKLMVKSFDDIWTLMHEHNVDMRTAGYMMSIKRIATAMKYRGWY</sequence>
<dbReference type="InterPro" id="IPR006095">
    <property type="entry name" value="Glu/Leu/Phe/Val/Trp_DH"/>
</dbReference>
<dbReference type="STRING" id="293826.Amet_0815"/>
<dbReference type="InterPro" id="IPR046346">
    <property type="entry name" value="Aminoacid_DH-like_N_sf"/>
</dbReference>